<name>A0A1Z1LWA0_9CAUD</name>
<dbReference type="KEGG" id="vg:65107802"/>
<accession>A0A1Z1LWA0</accession>
<evidence type="ECO:0000313" key="1">
    <source>
        <dbReference type="EMBL" id="ARW56944.1"/>
    </source>
</evidence>
<dbReference type="Proteomes" id="UP000225351">
    <property type="component" value="Segment"/>
</dbReference>
<reference evidence="1 2" key="1">
    <citation type="submission" date="2017-04" db="EMBL/GenBank/DDBJ databases">
        <title>Isolation and Genetic Analysis of a Novel Cyanophage S-H35 from the Bohai Sea.</title>
        <authorList>
            <person name="Xu X."/>
        </authorList>
    </citation>
    <scope>NUCLEOTIDE SEQUENCE [LARGE SCALE GENOMIC DNA]</scope>
</reference>
<evidence type="ECO:0000313" key="2">
    <source>
        <dbReference type="Proteomes" id="UP000225351"/>
    </source>
</evidence>
<dbReference type="RefSeq" id="YP_010090330.1">
    <property type="nucleotide sequence ID" value="NC_055719.1"/>
</dbReference>
<dbReference type="InterPro" id="IPR038672">
    <property type="entry name" value="CpcT/CpeT_sf"/>
</dbReference>
<dbReference type="Pfam" id="PF06206">
    <property type="entry name" value="CpeT"/>
    <property type="match status" value="2"/>
</dbReference>
<proteinExistence type="predicted"/>
<dbReference type="Gene3D" id="2.40.128.590">
    <property type="entry name" value="CpcT/CpeT domain"/>
    <property type="match status" value="2"/>
</dbReference>
<dbReference type="GO" id="GO:0016829">
    <property type="term" value="F:lyase activity"/>
    <property type="evidence" value="ECO:0007669"/>
    <property type="project" value="InterPro"/>
</dbReference>
<dbReference type="InterPro" id="IPR010404">
    <property type="entry name" value="CpcT/CpeT"/>
</dbReference>
<dbReference type="EMBL" id="KY945241">
    <property type="protein sequence ID" value="ARW56944.1"/>
    <property type="molecule type" value="Genomic_RNA"/>
</dbReference>
<organism evidence="1 2">
    <name type="scientific">Synechococcus phage S-H35</name>
    <dbReference type="NCBI Taxonomy" id="1983572"/>
    <lineage>
        <taxon>Viruses</taxon>
        <taxon>Duplodnaviria</taxon>
        <taxon>Heunggongvirae</taxon>
        <taxon>Uroviricota</taxon>
        <taxon>Caudoviricetes</taxon>
        <taxon>Pantevenvirales</taxon>
        <taxon>Kyanoviridae</taxon>
        <taxon>Shandvirus</taxon>
        <taxon>Shandvirus sh35</taxon>
    </lineage>
</organism>
<dbReference type="GeneID" id="65107802"/>
<protein>
    <submittedName>
        <fullName evidence="1">CpeT antenna protein</fullName>
    </submittedName>
</protein>
<sequence length="154" mass="18101">MTNFEEYLLGLYDNKTQAQSHPTEFAQVYILWEKIEGGYHSKNYYRSDGPNKPYRERYHKLVEIDETTVIVENYHTDWTRCEGCDMMFTFDGQAWHGSLVSDNCFVRDGVRVKPEIHLTKTGLDSKDQGFDSDGNMVFGSTMLYRFKRGRLTQR</sequence>
<keyword evidence="2" id="KW-1185">Reference proteome</keyword>
<dbReference type="CDD" id="cd16338">
    <property type="entry name" value="CpcT"/>
    <property type="match status" value="1"/>
</dbReference>